<dbReference type="Gene3D" id="6.10.340.10">
    <property type="match status" value="1"/>
</dbReference>
<dbReference type="Gene3D" id="1.10.287.950">
    <property type="entry name" value="Methyl-accepting chemotaxis protein"/>
    <property type="match status" value="1"/>
</dbReference>
<dbReference type="SMART" id="SM00304">
    <property type="entry name" value="HAMP"/>
    <property type="match status" value="1"/>
</dbReference>
<comment type="subcellular location">
    <subcellularLocation>
        <location evidence="1">Cell membrane</location>
        <topology evidence="1">Multi-pass membrane protein</topology>
    </subcellularLocation>
</comment>
<keyword evidence="6 9" id="KW-0472">Membrane</keyword>
<evidence type="ECO:0000259" key="10">
    <source>
        <dbReference type="PROSITE" id="PS50111"/>
    </source>
</evidence>
<dbReference type="InterPro" id="IPR033479">
    <property type="entry name" value="dCache_1"/>
</dbReference>
<feature type="transmembrane region" description="Helical" evidence="9">
    <location>
        <begin position="316"/>
        <end position="339"/>
    </location>
</feature>
<evidence type="ECO:0000259" key="11">
    <source>
        <dbReference type="PROSITE" id="PS50885"/>
    </source>
</evidence>
<dbReference type="Gene3D" id="3.30.450.20">
    <property type="entry name" value="PAS domain"/>
    <property type="match status" value="1"/>
</dbReference>
<feature type="transmembrane region" description="Helical" evidence="9">
    <location>
        <begin position="285"/>
        <end position="304"/>
    </location>
</feature>
<dbReference type="CDD" id="cd12912">
    <property type="entry name" value="PDC2_MCP_like"/>
    <property type="match status" value="1"/>
</dbReference>
<dbReference type="Proteomes" id="UP000515909">
    <property type="component" value="Chromosome"/>
</dbReference>
<evidence type="ECO:0000256" key="1">
    <source>
        <dbReference type="ARBA" id="ARBA00004651"/>
    </source>
</evidence>
<protein>
    <submittedName>
        <fullName evidence="12">HAMP domain-containing protein</fullName>
    </submittedName>
</protein>
<dbReference type="GO" id="GO:0006935">
    <property type="term" value="P:chemotaxis"/>
    <property type="evidence" value="ECO:0007669"/>
    <property type="project" value="UniProtKB-KW"/>
</dbReference>
<evidence type="ECO:0000256" key="9">
    <source>
        <dbReference type="SAM" id="Phobius"/>
    </source>
</evidence>
<dbReference type="GO" id="GO:0007165">
    <property type="term" value="P:signal transduction"/>
    <property type="evidence" value="ECO:0007669"/>
    <property type="project" value="UniProtKB-KW"/>
</dbReference>
<dbReference type="EMBL" id="CP060286">
    <property type="protein sequence ID" value="QNK42346.1"/>
    <property type="molecule type" value="Genomic_DNA"/>
</dbReference>
<organism evidence="12 13">
    <name type="scientific">Caproicibacter fermentans</name>
    <dbReference type="NCBI Taxonomy" id="2576756"/>
    <lineage>
        <taxon>Bacteria</taxon>
        <taxon>Bacillati</taxon>
        <taxon>Bacillota</taxon>
        <taxon>Clostridia</taxon>
        <taxon>Eubacteriales</taxon>
        <taxon>Acutalibacteraceae</taxon>
        <taxon>Caproicibacter</taxon>
    </lineage>
</organism>
<dbReference type="PROSITE" id="PS50885">
    <property type="entry name" value="HAMP"/>
    <property type="match status" value="1"/>
</dbReference>
<dbReference type="Pfam" id="PF00672">
    <property type="entry name" value="HAMP"/>
    <property type="match status" value="1"/>
</dbReference>
<keyword evidence="3" id="KW-0145">Chemotaxis</keyword>
<evidence type="ECO:0000256" key="7">
    <source>
        <dbReference type="ARBA" id="ARBA00029447"/>
    </source>
</evidence>
<dbReference type="InterPro" id="IPR051310">
    <property type="entry name" value="MCP_chemotaxis"/>
</dbReference>
<feature type="domain" description="HAMP" evidence="11">
    <location>
        <begin position="339"/>
        <end position="392"/>
    </location>
</feature>
<evidence type="ECO:0000256" key="4">
    <source>
        <dbReference type="ARBA" id="ARBA00022692"/>
    </source>
</evidence>
<dbReference type="SUPFAM" id="SSF58104">
    <property type="entry name" value="Methyl-accepting chemotaxis protein (MCP) signaling domain"/>
    <property type="match status" value="1"/>
</dbReference>
<evidence type="ECO:0000256" key="3">
    <source>
        <dbReference type="ARBA" id="ARBA00022500"/>
    </source>
</evidence>
<name>A0A7G8TFF5_9FIRM</name>
<dbReference type="PANTHER" id="PTHR43531">
    <property type="entry name" value="PROTEIN ICFG"/>
    <property type="match status" value="1"/>
</dbReference>
<dbReference type="OrthoDB" id="1862723at2"/>
<dbReference type="KEGG" id="cfem:HCR03_09130"/>
<accession>A0A7G8TFF5</accession>
<dbReference type="CDD" id="cd06225">
    <property type="entry name" value="HAMP"/>
    <property type="match status" value="1"/>
</dbReference>
<dbReference type="InterPro" id="IPR003660">
    <property type="entry name" value="HAMP_dom"/>
</dbReference>
<dbReference type="GO" id="GO:0005886">
    <property type="term" value="C:plasma membrane"/>
    <property type="evidence" value="ECO:0007669"/>
    <property type="project" value="UniProtKB-SubCell"/>
</dbReference>
<evidence type="ECO:0000256" key="8">
    <source>
        <dbReference type="PROSITE-ProRule" id="PRU00284"/>
    </source>
</evidence>
<keyword evidence="8" id="KW-0807">Transducer</keyword>
<keyword evidence="4 9" id="KW-0812">Transmembrane</keyword>
<evidence type="ECO:0000256" key="5">
    <source>
        <dbReference type="ARBA" id="ARBA00022989"/>
    </source>
</evidence>
<dbReference type="PROSITE" id="PS50111">
    <property type="entry name" value="CHEMOTAXIS_TRANSDUC_2"/>
    <property type="match status" value="1"/>
</dbReference>
<keyword evidence="5 9" id="KW-1133">Transmembrane helix</keyword>
<feature type="transmembrane region" description="Helical" evidence="9">
    <location>
        <begin position="45"/>
        <end position="69"/>
    </location>
</feature>
<dbReference type="CDD" id="cd11386">
    <property type="entry name" value="MCP_signal"/>
    <property type="match status" value="1"/>
</dbReference>
<dbReference type="AlphaFoldDB" id="A0A7G8TFF5"/>
<dbReference type="SMART" id="SM00283">
    <property type="entry name" value="MA"/>
    <property type="match status" value="1"/>
</dbReference>
<dbReference type="Pfam" id="PF02743">
    <property type="entry name" value="dCache_1"/>
    <property type="match status" value="1"/>
</dbReference>
<keyword evidence="2" id="KW-1003">Cell membrane</keyword>
<comment type="similarity">
    <text evidence="7">Belongs to the methyl-accepting chemotaxis (MCP) protein family.</text>
</comment>
<dbReference type="PANTHER" id="PTHR43531:SF11">
    <property type="entry name" value="METHYL-ACCEPTING CHEMOTAXIS PROTEIN 3"/>
    <property type="match status" value="1"/>
</dbReference>
<proteinExistence type="inferred from homology"/>
<dbReference type="InterPro" id="IPR004089">
    <property type="entry name" value="MCPsignal_dom"/>
</dbReference>
<feature type="domain" description="Methyl-accepting transducer" evidence="10">
    <location>
        <begin position="442"/>
        <end position="671"/>
    </location>
</feature>
<evidence type="ECO:0000256" key="6">
    <source>
        <dbReference type="ARBA" id="ARBA00023136"/>
    </source>
</evidence>
<evidence type="ECO:0000256" key="2">
    <source>
        <dbReference type="ARBA" id="ARBA00022475"/>
    </source>
</evidence>
<dbReference type="Pfam" id="PF00015">
    <property type="entry name" value="MCPsignal"/>
    <property type="match status" value="1"/>
</dbReference>
<evidence type="ECO:0000313" key="13">
    <source>
        <dbReference type="Proteomes" id="UP000515909"/>
    </source>
</evidence>
<evidence type="ECO:0000313" key="12">
    <source>
        <dbReference type="EMBL" id="QNK42346.1"/>
    </source>
</evidence>
<gene>
    <name evidence="12" type="ORF">HCR03_09130</name>
</gene>
<reference evidence="12 13" key="1">
    <citation type="submission" date="2020-08" db="EMBL/GenBank/DDBJ databases">
        <title>The isolate Caproiciproducens sp. 7D4C2 produces n-caproate at mildly acidic conditions from hexoses: genome and rBOX comparison with related strains and chain-elongating bacteria.</title>
        <authorList>
            <person name="Esquivel-Elizondo S."/>
            <person name="Bagci C."/>
            <person name="Temovska M."/>
            <person name="Jeon B.S."/>
            <person name="Bessarab I."/>
            <person name="Williams R.B.H."/>
            <person name="Huson D.H."/>
            <person name="Angenent L.T."/>
        </authorList>
    </citation>
    <scope>NUCLEOTIDE SEQUENCE [LARGE SCALE GENOMIC DNA]</scope>
    <source>
        <strain evidence="12 13">7D4C2</strain>
    </source>
</reference>
<sequence length="688" mass="73614">MMSVNLKSSIQSLFQSRKSVRAKSHPAASAAKQTKHKQEGLKRKLLLRFMLITVSICVIFGGTTLYLIYENSMSFMKSEVDSNARAYSQVVKNSLDKFQTSITDISQDSALFNKSLSNEDIERELQVQSRAHGFFAVDLADSTGKTLGGDDISGTVYFKEAMMGHSAVSSTYISKKNNGMMVTMAMPINDPEDNSIKILACSLSVGTLNSLINDVTVGKTGYGFIVDGDGKIVADKNLNNILESVNYIELAKKDSSYSGMAEVDKHMAAGKTGGEMTTFEGKQVYVSYLPISGTSGWSIGVVAVKSEMMGGMYTAIYIALALIAVFILLSVLISSRIALPIVRPVISLAGRIETLADGDLHSEVPVVRTKDEIESLSKTFGTTVESLNGYIEEISAVLGSIAEGDFTMTTKREYRGDFIAIRDALNSILNSMNAMFGDISEMADQVAGGSQQVAEGSQALAQGATEQAGTVEQLAASMREITRKVDESSQYVKKADTIAENAMEQVTRGSEQMKNMIAAMTKIEESSSKIEKIIKTIEDIAFQTNILALNAAVEAARAGEAGKGFSVVADEVRNLAGKSSQAAKNTSALIQDSIGAVEEGRKIADETAASLNEIVGGVESMATLFGSISQSSQEQAKAISQMNLGAEQISTVVQSNSATAEQSAATSQELNRLAQQLKAALNQLKLKD</sequence>